<dbReference type="EMBL" id="GBXM01025348">
    <property type="protein sequence ID" value="JAH83229.1"/>
    <property type="molecule type" value="Transcribed_RNA"/>
</dbReference>
<reference evidence="1" key="2">
    <citation type="journal article" date="2015" name="Fish Shellfish Immunol.">
        <title>Early steps in the European eel (Anguilla anguilla)-Vibrio vulnificus interaction in the gills: Role of the RtxA13 toxin.</title>
        <authorList>
            <person name="Callol A."/>
            <person name="Pajuelo D."/>
            <person name="Ebbesson L."/>
            <person name="Teles M."/>
            <person name="MacKenzie S."/>
            <person name="Amaro C."/>
        </authorList>
    </citation>
    <scope>NUCLEOTIDE SEQUENCE</scope>
</reference>
<sequence>MIFGTYVPWVILRHPRRGAQKIILNRK</sequence>
<evidence type="ECO:0000313" key="1">
    <source>
        <dbReference type="EMBL" id="JAH83229.1"/>
    </source>
</evidence>
<accession>A0A0E9VYN8</accession>
<proteinExistence type="predicted"/>
<reference evidence="1" key="1">
    <citation type="submission" date="2014-11" db="EMBL/GenBank/DDBJ databases">
        <authorList>
            <person name="Amaro Gonzalez C."/>
        </authorList>
    </citation>
    <scope>NUCLEOTIDE SEQUENCE</scope>
</reference>
<name>A0A0E9VYN8_ANGAN</name>
<dbReference type="AlphaFoldDB" id="A0A0E9VYN8"/>
<organism evidence="1">
    <name type="scientific">Anguilla anguilla</name>
    <name type="common">European freshwater eel</name>
    <name type="synonym">Muraena anguilla</name>
    <dbReference type="NCBI Taxonomy" id="7936"/>
    <lineage>
        <taxon>Eukaryota</taxon>
        <taxon>Metazoa</taxon>
        <taxon>Chordata</taxon>
        <taxon>Craniata</taxon>
        <taxon>Vertebrata</taxon>
        <taxon>Euteleostomi</taxon>
        <taxon>Actinopterygii</taxon>
        <taxon>Neopterygii</taxon>
        <taxon>Teleostei</taxon>
        <taxon>Anguilliformes</taxon>
        <taxon>Anguillidae</taxon>
        <taxon>Anguilla</taxon>
    </lineage>
</organism>
<protein>
    <submittedName>
        <fullName evidence="1">Uncharacterized protein</fullName>
    </submittedName>
</protein>